<proteinExistence type="predicted"/>
<accession>A0A6C0L1W1</accession>
<evidence type="ECO:0000313" key="1">
    <source>
        <dbReference type="EMBL" id="QHU23523.1"/>
    </source>
</evidence>
<sequence length="65" mass="7184">MSDTENTPTPEPVKVDFLSSDVQVVVNIIDVASARGCFRPAEMKGVGEFYEKLLALLPKKEEKSE</sequence>
<name>A0A6C0L1W1_9ZZZZ</name>
<reference evidence="1" key="1">
    <citation type="journal article" date="2020" name="Nature">
        <title>Giant virus diversity and host interactions through global metagenomics.</title>
        <authorList>
            <person name="Schulz F."/>
            <person name="Roux S."/>
            <person name="Paez-Espino D."/>
            <person name="Jungbluth S."/>
            <person name="Walsh D.A."/>
            <person name="Denef V.J."/>
            <person name="McMahon K.D."/>
            <person name="Konstantinidis K.T."/>
            <person name="Eloe-Fadrosh E.A."/>
            <person name="Kyrpides N.C."/>
            <person name="Woyke T."/>
        </authorList>
    </citation>
    <scope>NUCLEOTIDE SEQUENCE</scope>
    <source>
        <strain evidence="1">GVMAG-S-ERX555907-94</strain>
    </source>
</reference>
<dbReference type="AlphaFoldDB" id="A0A6C0L1W1"/>
<organism evidence="1">
    <name type="scientific">viral metagenome</name>
    <dbReference type="NCBI Taxonomy" id="1070528"/>
    <lineage>
        <taxon>unclassified sequences</taxon>
        <taxon>metagenomes</taxon>
        <taxon>organismal metagenomes</taxon>
    </lineage>
</organism>
<dbReference type="EMBL" id="MN741031">
    <property type="protein sequence ID" value="QHU23523.1"/>
    <property type="molecule type" value="Genomic_DNA"/>
</dbReference>
<protein>
    <submittedName>
        <fullName evidence="1">Uncharacterized protein</fullName>
    </submittedName>
</protein>